<dbReference type="GO" id="GO:0008168">
    <property type="term" value="F:methyltransferase activity"/>
    <property type="evidence" value="ECO:0007669"/>
    <property type="project" value="UniProtKB-KW"/>
</dbReference>
<dbReference type="Gene3D" id="3.40.50.150">
    <property type="entry name" value="Vaccinia Virus protein VP39"/>
    <property type="match status" value="1"/>
</dbReference>
<dbReference type="AlphaFoldDB" id="A0AAN7AGP2"/>
<keyword evidence="2" id="KW-0489">Methyltransferase</keyword>
<evidence type="ECO:0008006" key="6">
    <source>
        <dbReference type="Google" id="ProtNLM"/>
    </source>
</evidence>
<protein>
    <recommendedName>
        <fullName evidence="6">Methyltransferase domain-containing protein</fullName>
    </recommendedName>
</protein>
<evidence type="ECO:0000256" key="1">
    <source>
        <dbReference type="ARBA" id="ARBA00008361"/>
    </source>
</evidence>
<name>A0AAN7AGP2_9PEZI</name>
<dbReference type="Proteomes" id="UP001302126">
    <property type="component" value="Unassembled WGS sequence"/>
</dbReference>
<evidence type="ECO:0000256" key="3">
    <source>
        <dbReference type="ARBA" id="ARBA00022679"/>
    </source>
</evidence>
<gene>
    <name evidence="4" type="ORF">QBC35DRAFT_515158</name>
</gene>
<dbReference type="InterPro" id="IPR029063">
    <property type="entry name" value="SAM-dependent_MTases_sf"/>
</dbReference>
<reference evidence="4" key="2">
    <citation type="submission" date="2023-05" db="EMBL/GenBank/DDBJ databases">
        <authorList>
            <consortium name="Lawrence Berkeley National Laboratory"/>
            <person name="Steindorff A."/>
            <person name="Hensen N."/>
            <person name="Bonometti L."/>
            <person name="Westerberg I."/>
            <person name="Brannstrom I.O."/>
            <person name="Guillou S."/>
            <person name="Cros-Aarteil S."/>
            <person name="Calhoun S."/>
            <person name="Haridas S."/>
            <person name="Kuo A."/>
            <person name="Mondo S."/>
            <person name="Pangilinan J."/>
            <person name="Riley R."/>
            <person name="Labutti K."/>
            <person name="Andreopoulos B."/>
            <person name="Lipzen A."/>
            <person name="Chen C."/>
            <person name="Yanf M."/>
            <person name="Daum C."/>
            <person name="Ng V."/>
            <person name="Clum A."/>
            <person name="Ohm R."/>
            <person name="Martin F."/>
            <person name="Silar P."/>
            <person name="Natvig D."/>
            <person name="Lalanne C."/>
            <person name="Gautier V."/>
            <person name="Ament-Velasquez S.L."/>
            <person name="Kruys A."/>
            <person name="Hutchinson M.I."/>
            <person name="Powell A.J."/>
            <person name="Barry K."/>
            <person name="Miller A.N."/>
            <person name="Grigoriev I.V."/>
            <person name="Debuchy R."/>
            <person name="Gladieux P."/>
            <person name="Thoren M.H."/>
            <person name="Johannesson H."/>
        </authorList>
    </citation>
    <scope>NUCLEOTIDE SEQUENCE</scope>
    <source>
        <strain evidence="4">PSN309</strain>
    </source>
</reference>
<comment type="similarity">
    <text evidence="1">Belongs to the methyltransferase superfamily.</text>
</comment>
<evidence type="ECO:0000256" key="2">
    <source>
        <dbReference type="ARBA" id="ARBA00022603"/>
    </source>
</evidence>
<dbReference type="GO" id="GO:0032259">
    <property type="term" value="P:methylation"/>
    <property type="evidence" value="ECO:0007669"/>
    <property type="project" value="UniProtKB-KW"/>
</dbReference>
<comment type="caution">
    <text evidence="4">The sequence shown here is derived from an EMBL/GenBank/DDBJ whole genome shotgun (WGS) entry which is preliminary data.</text>
</comment>
<dbReference type="InterPro" id="IPR051419">
    <property type="entry name" value="Lys/N-term_MeTrsfase_sf"/>
</dbReference>
<organism evidence="4 5">
    <name type="scientific">Podospora australis</name>
    <dbReference type="NCBI Taxonomy" id="1536484"/>
    <lineage>
        <taxon>Eukaryota</taxon>
        <taxon>Fungi</taxon>
        <taxon>Dikarya</taxon>
        <taxon>Ascomycota</taxon>
        <taxon>Pezizomycotina</taxon>
        <taxon>Sordariomycetes</taxon>
        <taxon>Sordariomycetidae</taxon>
        <taxon>Sordariales</taxon>
        <taxon>Podosporaceae</taxon>
        <taxon>Podospora</taxon>
    </lineage>
</organism>
<dbReference type="PANTHER" id="PTHR12176">
    <property type="entry name" value="SAM-DEPENDENT METHYLTRANSFERASE SUPERFAMILY PROTEIN"/>
    <property type="match status" value="1"/>
</dbReference>
<accession>A0AAN7AGP2</accession>
<dbReference type="PANTHER" id="PTHR12176:SF84">
    <property type="entry name" value="METHYLTRANSFERASE DOMAIN-CONTAINING PROTEIN"/>
    <property type="match status" value="1"/>
</dbReference>
<reference evidence="4" key="1">
    <citation type="journal article" date="2023" name="Mol. Phylogenet. Evol.">
        <title>Genome-scale phylogeny and comparative genomics of the fungal order Sordariales.</title>
        <authorList>
            <person name="Hensen N."/>
            <person name="Bonometti L."/>
            <person name="Westerberg I."/>
            <person name="Brannstrom I.O."/>
            <person name="Guillou S."/>
            <person name="Cros-Aarteil S."/>
            <person name="Calhoun S."/>
            <person name="Haridas S."/>
            <person name="Kuo A."/>
            <person name="Mondo S."/>
            <person name="Pangilinan J."/>
            <person name="Riley R."/>
            <person name="LaButti K."/>
            <person name="Andreopoulos B."/>
            <person name="Lipzen A."/>
            <person name="Chen C."/>
            <person name="Yan M."/>
            <person name="Daum C."/>
            <person name="Ng V."/>
            <person name="Clum A."/>
            <person name="Steindorff A."/>
            <person name="Ohm R.A."/>
            <person name="Martin F."/>
            <person name="Silar P."/>
            <person name="Natvig D.O."/>
            <person name="Lalanne C."/>
            <person name="Gautier V."/>
            <person name="Ament-Velasquez S.L."/>
            <person name="Kruys A."/>
            <person name="Hutchinson M.I."/>
            <person name="Powell A.J."/>
            <person name="Barry K."/>
            <person name="Miller A.N."/>
            <person name="Grigoriev I.V."/>
            <person name="Debuchy R."/>
            <person name="Gladieux P."/>
            <person name="Hiltunen Thoren M."/>
            <person name="Johannesson H."/>
        </authorList>
    </citation>
    <scope>NUCLEOTIDE SEQUENCE</scope>
    <source>
        <strain evidence="4">PSN309</strain>
    </source>
</reference>
<sequence>MPDFDSPIYWRKRFANETSFEWLIPSLTFLNIITPYLERLPSKQSQILHLGSGTSDLHNHLRSQGFTNVTNIDYEPLALERGKHLEEGTFGDVVMKYLVADVTGAQFSESVVARGERRKCQMVLDKSTADAVSCGGEEALVKMARGIHEVLDDGVWISMSYSDSRFEDLRVKEIFEVEVIKRVPTKKRRETDPDIWLWCYLLRPKPLLAN</sequence>
<keyword evidence="3" id="KW-0808">Transferase</keyword>
<proteinExistence type="inferred from homology"/>
<dbReference type="SUPFAM" id="SSF53335">
    <property type="entry name" value="S-adenosyl-L-methionine-dependent methyltransferases"/>
    <property type="match status" value="1"/>
</dbReference>
<dbReference type="EMBL" id="MU864395">
    <property type="protein sequence ID" value="KAK4187941.1"/>
    <property type="molecule type" value="Genomic_DNA"/>
</dbReference>
<evidence type="ECO:0000313" key="4">
    <source>
        <dbReference type="EMBL" id="KAK4187941.1"/>
    </source>
</evidence>
<keyword evidence="5" id="KW-1185">Reference proteome</keyword>
<dbReference type="CDD" id="cd02440">
    <property type="entry name" value="AdoMet_MTases"/>
    <property type="match status" value="1"/>
</dbReference>
<evidence type="ECO:0000313" key="5">
    <source>
        <dbReference type="Proteomes" id="UP001302126"/>
    </source>
</evidence>